<organism evidence="2">
    <name type="scientific">mine drainage metagenome</name>
    <dbReference type="NCBI Taxonomy" id="410659"/>
    <lineage>
        <taxon>unclassified sequences</taxon>
        <taxon>metagenomes</taxon>
        <taxon>ecological metagenomes</taxon>
    </lineage>
</organism>
<evidence type="ECO:0000313" key="2">
    <source>
        <dbReference type="EMBL" id="OIQ65879.1"/>
    </source>
</evidence>
<protein>
    <submittedName>
        <fullName evidence="2">Uncharacterized protein</fullName>
    </submittedName>
</protein>
<dbReference type="EMBL" id="MLJW01006994">
    <property type="protein sequence ID" value="OIQ65879.1"/>
    <property type="molecule type" value="Genomic_DNA"/>
</dbReference>
<dbReference type="AlphaFoldDB" id="A0A1J5PDH8"/>
<evidence type="ECO:0000256" key="1">
    <source>
        <dbReference type="SAM" id="MobiDB-lite"/>
    </source>
</evidence>
<proteinExistence type="predicted"/>
<name>A0A1J5PDH8_9ZZZZ</name>
<feature type="region of interest" description="Disordered" evidence="1">
    <location>
        <begin position="1"/>
        <end position="79"/>
    </location>
</feature>
<reference evidence="2" key="1">
    <citation type="submission" date="2016-10" db="EMBL/GenBank/DDBJ databases">
        <title>Sequence of Gallionella enrichment culture.</title>
        <authorList>
            <person name="Poehlein A."/>
            <person name="Muehling M."/>
            <person name="Daniel R."/>
        </authorList>
    </citation>
    <scope>NUCLEOTIDE SEQUENCE</scope>
</reference>
<gene>
    <name evidence="2" type="ORF">GALL_525590</name>
</gene>
<comment type="caution">
    <text evidence="2">The sequence shown here is derived from an EMBL/GenBank/DDBJ whole genome shotgun (WGS) entry which is preliminary data.</text>
</comment>
<accession>A0A1J5PDH8</accession>
<sequence>MAFVHRQAWGLDAQGPVQGQGQKAEHRGVRQLVQGRREHETRRVGGPAAQPEDGSRGGEGEEPGDAETHAPSNHGAGAS</sequence>